<feature type="compositionally biased region" description="Low complexity" evidence="1">
    <location>
        <begin position="839"/>
        <end position="853"/>
    </location>
</feature>
<feature type="compositionally biased region" description="Basic and acidic residues" evidence="1">
    <location>
        <begin position="1502"/>
        <end position="1513"/>
    </location>
</feature>
<evidence type="ECO:0000313" key="3">
    <source>
        <dbReference type="EMBL" id="CBZ54776.1"/>
    </source>
</evidence>
<feature type="compositionally biased region" description="Polar residues" evidence="1">
    <location>
        <begin position="65"/>
        <end position="78"/>
    </location>
</feature>
<feature type="compositionally biased region" description="Basic and acidic residues" evidence="1">
    <location>
        <begin position="2420"/>
        <end position="2432"/>
    </location>
</feature>
<feature type="compositionally biased region" description="Low complexity" evidence="1">
    <location>
        <begin position="321"/>
        <end position="334"/>
    </location>
</feature>
<evidence type="ECO:0000256" key="1">
    <source>
        <dbReference type="SAM" id="MobiDB-lite"/>
    </source>
</evidence>
<dbReference type="Gene3D" id="1.10.1410.10">
    <property type="match status" value="1"/>
</dbReference>
<keyword evidence="5" id="KW-1185">Reference proteome</keyword>
<feature type="compositionally biased region" description="Basic and acidic residues" evidence="1">
    <location>
        <begin position="1146"/>
        <end position="1158"/>
    </location>
</feature>
<feature type="compositionally biased region" description="Low complexity" evidence="1">
    <location>
        <begin position="1630"/>
        <end position="1649"/>
    </location>
</feature>
<feature type="compositionally biased region" description="Basic and acidic residues" evidence="1">
    <location>
        <begin position="263"/>
        <end position="277"/>
    </location>
</feature>
<reference evidence="5" key="3">
    <citation type="journal article" date="2012" name="PLoS Pathog.">
        <title>Comparative genomics of the apicomplexan parasites Toxoplasma gondii and Neospora caninum: Coccidia differing in host range and transmission strategy.</title>
        <authorList>
            <person name="Reid A.J."/>
            <person name="Vermont S.J."/>
            <person name="Cotton J.A."/>
            <person name="Harris D."/>
            <person name="Hill-Cawthorne G.A."/>
            <person name="Konen-Waisman S."/>
            <person name="Latham S.M."/>
            <person name="Mourier T."/>
            <person name="Norton R."/>
            <person name="Quail M.A."/>
            <person name="Sanders M."/>
            <person name="Shanmugam D."/>
            <person name="Sohal A."/>
            <person name="Wasmuth J.D."/>
            <person name="Brunk B."/>
            <person name="Grigg M.E."/>
            <person name="Howard J.C."/>
            <person name="Parkinson J."/>
            <person name="Roos D.S."/>
            <person name="Trees A.J."/>
            <person name="Berriman M."/>
            <person name="Pain A."/>
            <person name="Wastling J.M."/>
        </authorList>
    </citation>
    <scope>NUCLEOTIDE SEQUENCE [LARGE SCALE GENOMIC DNA]</scope>
    <source>
        <strain evidence="5">Liverpool</strain>
    </source>
</reference>
<feature type="region of interest" description="Disordered" evidence="1">
    <location>
        <begin position="150"/>
        <end position="243"/>
    </location>
</feature>
<feature type="region of interest" description="Disordered" evidence="1">
    <location>
        <begin position="258"/>
        <end position="308"/>
    </location>
</feature>
<feature type="compositionally biased region" description="Polar residues" evidence="1">
    <location>
        <begin position="1242"/>
        <end position="1255"/>
    </location>
</feature>
<feature type="compositionally biased region" description="Low complexity" evidence="1">
    <location>
        <begin position="1527"/>
        <end position="1536"/>
    </location>
</feature>
<feature type="compositionally biased region" description="Basic and acidic residues" evidence="1">
    <location>
        <begin position="3084"/>
        <end position="3095"/>
    </location>
</feature>
<feature type="compositionally biased region" description="Low complexity" evidence="1">
    <location>
        <begin position="3097"/>
        <end position="3112"/>
    </location>
</feature>
<feature type="compositionally biased region" description="Polar residues" evidence="1">
    <location>
        <begin position="3295"/>
        <end position="3304"/>
    </location>
</feature>
<dbReference type="OMA" id="MARMMES"/>
<feature type="compositionally biased region" description="Low complexity" evidence="1">
    <location>
        <begin position="1911"/>
        <end position="1930"/>
    </location>
</feature>
<evidence type="ECO:0000259" key="2">
    <source>
        <dbReference type="Pfam" id="PF26180"/>
    </source>
</evidence>
<feature type="region of interest" description="Disordered" evidence="1">
    <location>
        <begin position="1810"/>
        <end position="1876"/>
    </location>
</feature>
<feature type="compositionally biased region" description="Basic and acidic residues" evidence="1">
    <location>
        <begin position="2151"/>
        <end position="2169"/>
    </location>
</feature>
<feature type="region of interest" description="Disordered" evidence="1">
    <location>
        <begin position="321"/>
        <end position="341"/>
    </location>
</feature>
<feature type="compositionally biased region" description="Basic and acidic residues" evidence="1">
    <location>
        <begin position="79"/>
        <end position="104"/>
    </location>
</feature>
<dbReference type="VEuPathDB" id="ToxoDB:NCLIV_052020"/>
<dbReference type="InterPro" id="IPR058920">
    <property type="entry name" value="PAP-OAS1-bd-rel"/>
</dbReference>
<feature type="compositionally biased region" description="Basic and acidic residues" evidence="1">
    <location>
        <begin position="3185"/>
        <end position="3201"/>
    </location>
</feature>
<feature type="compositionally biased region" description="Gly residues" evidence="1">
    <location>
        <begin position="2328"/>
        <end position="2338"/>
    </location>
</feature>
<feature type="compositionally biased region" description="Low complexity" evidence="1">
    <location>
        <begin position="620"/>
        <end position="629"/>
    </location>
</feature>
<feature type="compositionally biased region" description="Low complexity" evidence="1">
    <location>
        <begin position="1127"/>
        <end position="1145"/>
    </location>
</feature>
<protein>
    <recommendedName>
        <fullName evidence="2">PAP/OAS1 substrate-binding-related domain-containing protein</fullName>
    </recommendedName>
</protein>
<feature type="compositionally biased region" description="Basic and acidic residues" evidence="1">
    <location>
        <begin position="1080"/>
        <end position="1113"/>
    </location>
</feature>
<dbReference type="GeneID" id="13446480"/>
<feature type="compositionally biased region" description="Basic and acidic residues" evidence="1">
    <location>
        <begin position="3313"/>
        <end position="3327"/>
    </location>
</feature>
<feature type="compositionally biased region" description="Gly residues" evidence="1">
    <location>
        <begin position="1271"/>
        <end position="1280"/>
    </location>
</feature>
<feature type="domain" description="PAP/OAS1 substrate-binding-related" evidence="2">
    <location>
        <begin position="887"/>
        <end position="936"/>
    </location>
</feature>
<organism evidence="3 5">
    <name type="scientific">Neospora caninum (strain Liverpool)</name>
    <dbReference type="NCBI Taxonomy" id="572307"/>
    <lineage>
        <taxon>Eukaryota</taxon>
        <taxon>Sar</taxon>
        <taxon>Alveolata</taxon>
        <taxon>Apicomplexa</taxon>
        <taxon>Conoidasida</taxon>
        <taxon>Coccidia</taxon>
        <taxon>Eucoccidiorida</taxon>
        <taxon>Eimeriorina</taxon>
        <taxon>Sarcocystidae</taxon>
        <taxon>Neospora</taxon>
    </lineage>
</organism>
<evidence type="ECO:0000313" key="5">
    <source>
        <dbReference type="Proteomes" id="UP000007494"/>
    </source>
</evidence>
<feature type="region of interest" description="Disordered" evidence="1">
    <location>
        <begin position="1376"/>
        <end position="1418"/>
    </location>
</feature>
<feature type="region of interest" description="Disordered" evidence="1">
    <location>
        <begin position="1073"/>
        <end position="1328"/>
    </location>
</feature>
<feature type="compositionally biased region" description="Polar residues" evidence="1">
    <location>
        <begin position="2404"/>
        <end position="2418"/>
    </location>
</feature>
<feature type="domain" description="PAP/OAS1 substrate-binding-related" evidence="2">
    <location>
        <begin position="464"/>
        <end position="553"/>
    </location>
</feature>
<dbReference type="SUPFAM" id="SSF81631">
    <property type="entry name" value="PAP/OAS1 substrate-binding domain"/>
    <property type="match status" value="1"/>
</dbReference>
<feature type="compositionally biased region" description="Polar residues" evidence="1">
    <location>
        <begin position="3045"/>
        <end position="3054"/>
    </location>
</feature>
<dbReference type="EMBL" id="FR823391">
    <property type="protein sequence ID" value="CBZ54776.1"/>
    <property type="molecule type" value="Genomic_DNA"/>
</dbReference>
<dbReference type="Proteomes" id="UP000007494">
    <property type="component" value="Chromosome X"/>
</dbReference>
<feature type="compositionally biased region" description="Basic and acidic residues" evidence="1">
    <location>
        <begin position="2947"/>
        <end position="2976"/>
    </location>
</feature>
<feature type="compositionally biased region" description="Basic and acidic residues" evidence="1">
    <location>
        <begin position="3274"/>
        <end position="3289"/>
    </location>
</feature>
<feature type="region of interest" description="Disordered" evidence="1">
    <location>
        <begin position="824"/>
        <end position="880"/>
    </location>
</feature>
<feature type="compositionally biased region" description="Polar residues" evidence="1">
    <location>
        <begin position="2242"/>
        <end position="2251"/>
    </location>
</feature>
<dbReference type="InParanoid" id="F0VL24"/>
<reference evidence="4" key="4">
    <citation type="journal article" date="2015" name="PLoS ONE">
        <title>Comprehensive Evaluation of Toxoplasma gondii VEG and Neospora caninum LIV Genomes with Tachyzoite Stage Transcriptome and Proteome Defines Novel Transcript Features.</title>
        <authorList>
            <person name="Ramaprasad A."/>
            <person name="Mourier T."/>
            <person name="Naeem R."/>
            <person name="Malas T.B."/>
            <person name="Moussa E."/>
            <person name="Panigrahi A."/>
            <person name="Vermont S.J."/>
            <person name="Otto T.D."/>
            <person name="Wastling J."/>
            <person name="Pain A."/>
        </authorList>
    </citation>
    <scope>NUCLEOTIDE SEQUENCE</scope>
    <source>
        <strain evidence="4">Liverpool</strain>
    </source>
</reference>
<dbReference type="RefSeq" id="XP_003884804.1">
    <property type="nucleotide sequence ID" value="XM_003884755.1"/>
</dbReference>
<feature type="region of interest" description="Disordered" evidence="1">
    <location>
        <begin position="2478"/>
        <end position="2628"/>
    </location>
</feature>
<sequence>MPRPQRTDTRELESLTDAFILDIGPNSDRSRKRLEVFRYLRGLIVETFREWRVRQWEAQRDARVASSSPASSTHGQLHSNEEGRVPRGSGEEKAAGEEGTRESEPTQGQPRQDSASAPGDACSCPCCVGHRRKDGTGAGKKTAYCPVCKRPRRESDVETHREDKAEGSGASGCGEASNDAEQPKTRGGGAGETPEWCLCEAGGSGDGAASSQKNGAGPTGVGVSVAGLQSPASDREGPSSGDTRAVCQCRCCRVRRAQGPERGSPDRDSRRAGREDTDASAPPEGSTLRDRCAQSAAPSGCAADGGSTAAGTRMTSALSWAGSPVSSASGSSSVRIPTPLGRGASEYRAEEDEINITVYRYGSFPLRTFLPDGDLDIGIISYNRRTGVVEGEEESDALLAVLLDKFQREDVKTHKTFPLREASLVDAEVRILKCIVSGIAVDVSVNKVGGCCSLVFLELADRRIGRHHLFKRSVLLIKSWFAYESHLLGSRSGLLATYCVEALVLHLFHVLPASLLPTPLHLLYHFFSYYSSFHWDRYAVTACGPLPLTFITRASSVPDRRGGSAPPPPSLSSRRSFGPHAAPDATAALPQGPAAQLSPSVLDGLLDSKGQAAPTPPLSPSSLSTASASRPKAEEPQIGKPAPPVGASAPRRRGEPGPVSAPDGGAGATQAPGGRFMGEHWVGVEYEGREAPWLLARRQRKEENGAWSDGDDDPQLERAAVLMLLMQQQRGGVGPHHALTLPGSHAADIGLPLAHVGRAAASEVVLQAQGPSMNMARMMESVEFVEECRYRFRHSYGAYGAATAQRGPGARPFPAFPVAGASASTSGHPGAGYGGGGSASSTPSHSSSLSSFSNRRFPPAGPAAASAGGHAPGAAGAPAGGAPGWRKSPFLFRSMNVVDPLHNGNNLARSVSETAFYRLLHAMKKGLQALTHILATGDAARFRTLFLPNSYQLLDRIKSPDVAYPVLRPLILFPLSSPSLGRPALALSHPRLPLASPRPDLHHPPGQAASPFAYPSSLQKHAVAAPGGGGVEAEKKRDLAHPPGCASAPASTYPPSVASSGDSDCLCRCHSHAGRRAGARKGEKDVFSPRERPEKASSYSDVERDARGDPKPNRERRRSLSRSAPQSRRSPLLAPSAALPAMARDAAAEERSRWRGARDAGGAKAETGKEPASRQDGVAESETRGETGENGGPGDCALAEETGSRSVLPRVRNQDACEARANAPFPVSKDSGGAEERRRPRSSSLGSATGDQPGSSPRKAQRLEGQPETGGLCGGSGGAGASPRGSAVSPKEEEGVLDSDPHASSAGQGRDAGAGSSSEEDDSDNRLYDALLEEEKLSDPLTLGDLEAASLLDLCQLLRQPNSLHAHLVHAAALPPPSASPACEASAASTAPAPDAGAGNAAESRGHQGAPAVSGETAVGTRGDEVLGDICGLGVEVWRRRLEEIAGFLNGDTPRLGHKRAEDGDGAPGKPKRKTRSACEAEQAHADGVGASDVEEALSKMGVDETEKSERGDTSLPPHAARQSNRPAGASASAPGESGGEHEQRVGASGREGASPTAGNGDDRGRNGRQRRKDSCEPTSSPPAASWQESPASAACAGSKLRPRLHLLLPLCSPRVFPFGPHASSPPSPGSARTHSAPSSESSLLGSRHSLPHPREGSDICSLTGLSAGSSCPGGASGDSAACGSGTAATAAGLPSRHASAPGAFPTSVLGGQGVMNPTGSAGGASTPFGASSSRPGPAPLPVPAAYASGSGIYGSSQFVGSAAGNVHSHGPRRAHGAAILYSGGGLALTGTALGDSLAPAGGGVGAGASGAPGATFRPAPVPQRPPQGAHSLVSGPGGRPRRRSMTSALQSAVGEDAAAARGSHTGRSETSASRWNVSQAGMISAPGSVLAAAPPLVLRPQGASSGGESGRLLSSESRSSSRQKASPSGDKGGSGGADKGSLAMASVPPPGALQVPAAIRQQGAAQDGSGLGDSRTETRGFATGMSANSDGSANDGSESVSGSPAPFAPALVASAGAEGGDGDAWPAMVRSALGEISLAASRSRASSVLSSEQGNAATGFRGRSWASVAHAAARLSSADLRDPSAGTSGPSGGCLASAKANESRFKRSSSLAGVGGAREQRDKPGGGRALPSLVPGASQTVSDAGPRGSADARERPHRGSEERSEVVAEKSCVANGGSGPSLTGPQAGTYLHSAAASGAREWSDAGGRLSRDDGHFSGVHLKADGTTRAEVSPRSGRARQAQETTWSSVCTPRAAPVAQSDCGLRRDAGRSSGQTRGDSDVATQDPPRSQSVPSHSAARASSADDGEPTAEAAHAASTRGTNAVGVPGAGDRQGGVSAGPPKAPSTSKRSTHAGDAGGGVWPSASADVSPSHAQGFGRLDAPQAPDFSPDDTVSWPFLPCVQLSPSLRQGRRSSLGNAQDRRGQASTEKGRPQRAPAWVVPVQLPSPIHKTREVPACSWGFEPSPVSVAPVLPGRAGEGRNALMPGQELASSHEPRGHRRRSCDESALAAEASLGKSGRRGTAEETDRMRSVVTPVCVPPAGRARDGVEGGRREACRRRSEGANAEAAWTRETEETAGLRNKTEQGSSVAGEANPNASPWMPNSGVVREGVNKMPTGSGSGPGVEESASVAPVILPSRFSAGLSAPAPVSIGASTALHGAPSFAAVAAGASTGGGSGRKQGSPTSPGVGRSRSSTALAGMSLPEVEKGAKPKQPAGGHSGGEPGEREVRGEPGKTAAGREEGDRSGFAPGRGGKANAPQVPGFEIGETQLSAVSCAAGTSPGFLEKPSSGSRRPSVSVESPLLSSDTSFPVPVSPFSAAPSRGSAVASAAQAPARNWAAVVVSPPKTAASKGSQAGPGRDAVASPSSAAAASSPAAAAAAQRSKANSDAVSPAKRGTHREEGSLGSKPWSEIVALAEAGRDTSFASTGPKATGKAPVSTLAQQEASSEHPTAEEGKDTEGEKGRGEDGEKADQRQDAPAVSSDATAGEPPSKPLLLLFSEALRKSLPGTCVSERDEGMPRRASRGDSSEDPTTFAFSPKRLSFLSGSSLSENPASPRDEKKSRPKATRDSPSSPLRRFSRSAADAETKGDDHLRKSSVLQSSTSSSPSSRSAVRREEEEERGNWRGKNHAEDRRSSQGERAARTVSPRECEGRKGSGDGDSEAPSTPSRHSAAFGKAAFHSPTRKADRSLDWGRSDDVDPPHSFSRKAFFSARTRGVEEDVNWRSTPATPGSSRGGAVSFAGSDGRRMLTDRSPTVAAAHTSPFGSDEAEAGTARRGEDSRRCGDSRRCATFASLLSQVNNRRPSGAAAGQRGREAHDETKKESGKADAVSSVGAQQGRLVRGAWTREALFQRPEVLSAMTPEERQIELEQSKQQLAELQESLMWKTATSKRDKKKASATNRRVERQLASLESLIGILSSMGASTGGEAAGKINEVPATVSSPPTSSH</sequence>
<feature type="compositionally biased region" description="Low complexity" evidence="1">
    <location>
        <begin position="2862"/>
        <end position="2890"/>
    </location>
</feature>
<feature type="compositionally biased region" description="Basic and acidic residues" evidence="1">
    <location>
        <begin position="2210"/>
        <end position="2228"/>
    </location>
</feature>
<feature type="region of interest" description="Disordered" evidence="1">
    <location>
        <begin position="2044"/>
        <end position="2441"/>
    </location>
</feature>
<feature type="compositionally biased region" description="Low complexity" evidence="1">
    <location>
        <begin position="1677"/>
        <end position="1696"/>
    </location>
</feature>
<feature type="compositionally biased region" description="Basic and acidic residues" evidence="1">
    <location>
        <begin position="3129"/>
        <end position="3158"/>
    </location>
</feature>
<dbReference type="EMBL" id="LN714485">
    <property type="protein sequence ID" value="CEL69493.1"/>
    <property type="molecule type" value="Genomic_DNA"/>
</dbReference>
<feature type="region of interest" description="Disordered" evidence="1">
    <location>
        <begin position="557"/>
        <end position="676"/>
    </location>
</feature>
<gene>
    <name evidence="4" type="ORF">BN1204_052020</name>
    <name evidence="3" type="ORF">NCLIV_052020</name>
</gene>
<feature type="region of interest" description="Disordered" evidence="1">
    <location>
        <begin position="60"/>
        <end position="120"/>
    </location>
</feature>
<feature type="region of interest" description="Disordered" evidence="1">
    <location>
        <begin position="3426"/>
        <end position="3449"/>
    </location>
</feature>
<feature type="compositionally biased region" description="Basic and acidic residues" evidence="1">
    <location>
        <begin position="153"/>
        <end position="166"/>
    </location>
</feature>
<dbReference type="SUPFAM" id="SSF81301">
    <property type="entry name" value="Nucleotidyltransferase"/>
    <property type="match status" value="1"/>
</dbReference>
<feature type="region of interest" description="Disordered" evidence="1">
    <location>
        <begin position="1616"/>
        <end position="1664"/>
    </location>
</feature>
<feature type="compositionally biased region" description="Polar residues" evidence="1">
    <location>
        <begin position="105"/>
        <end position="115"/>
    </location>
</feature>
<feature type="region of interest" description="Disordered" evidence="1">
    <location>
        <begin position="2668"/>
        <end position="2766"/>
    </location>
</feature>
<feature type="compositionally biased region" description="Low complexity" evidence="1">
    <location>
        <begin position="2295"/>
        <end position="2304"/>
    </location>
</feature>
<feature type="compositionally biased region" description="Basic and acidic residues" evidence="1">
    <location>
        <begin position="2544"/>
        <end position="2562"/>
    </location>
</feature>
<dbReference type="OrthoDB" id="332878at2759"/>
<feature type="compositionally biased region" description="Polar residues" evidence="1">
    <location>
        <begin position="1986"/>
        <end position="2003"/>
    </location>
</feature>
<accession>F0VL24</accession>
<feature type="compositionally biased region" description="Polar residues" evidence="1">
    <location>
        <begin position="1577"/>
        <end position="1591"/>
    </location>
</feature>
<dbReference type="eggNOG" id="KOG1906">
    <property type="taxonomic scope" value="Eukaryota"/>
</dbReference>
<feature type="compositionally biased region" description="Polar residues" evidence="1">
    <location>
        <begin position="3224"/>
        <end position="3233"/>
    </location>
</feature>
<feature type="region of interest" description="Disordered" evidence="1">
    <location>
        <begin position="1020"/>
        <end position="1057"/>
    </location>
</feature>
<dbReference type="Gene3D" id="3.30.460.10">
    <property type="entry name" value="Beta Polymerase, domain 2"/>
    <property type="match status" value="1"/>
</dbReference>
<evidence type="ECO:0000313" key="4">
    <source>
        <dbReference type="EMBL" id="CEL69493.1"/>
    </source>
</evidence>
<feature type="region of interest" description="Disordered" evidence="1">
    <location>
        <begin position="2779"/>
        <end position="3338"/>
    </location>
</feature>
<feature type="region of interest" description="Disordered" evidence="1">
    <location>
        <begin position="1450"/>
        <end position="1597"/>
    </location>
</feature>
<name>F0VL24_NEOCL</name>
<dbReference type="PANTHER" id="PTHR45979">
    <property type="entry name" value="PAP/OAS1 SUBSTRATE-BINDING DOMAIN SUPERFAMILY"/>
    <property type="match status" value="1"/>
</dbReference>
<proteinExistence type="predicted"/>
<dbReference type="InterPro" id="IPR043519">
    <property type="entry name" value="NT_sf"/>
</dbReference>
<feature type="region of interest" description="Disordered" evidence="1">
    <location>
        <begin position="1677"/>
        <end position="1737"/>
    </location>
</feature>
<feature type="compositionally biased region" description="Basic and acidic residues" evidence="1">
    <location>
        <begin position="2522"/>
        <end position="2531"/>
    </location>
</feature>
<feature type="compositionally biased region" description="Basic and acidic residues" evidence="1">
    <location>
        <begin position="3013"/>
        <end position="3028"/>
    </location>
</feature>
<reference evidence="3" key="1">
    <citation type="submission" date="2011-02" db="EMBL/GenBank/DDBJ databases">
        <authorList>
            <person name="Aslett M."/>
        </authorList>
    </citation>
    <scope>NUCLEOTIDE SEQUENCE</scope>
    <source>
        <strain evidence="3">Liverpool</strain>
    </source>
</reference>
<feature type="compositionally biased region" description="Low complexity" evidence="1">
    <location>
        <begin position="1380"/>
        <end position="1402"/>
    </location>
</feature>
<feature type="compositionally biased region" description="Gly residues" evidence="1">
    <location>
        <begin position="829"/>
        <end position="838"/>
    </location>
</feature>
<feature type="compositionally biased region" description="Low complexity" evidence="1">
    <location>
        <begin position="2788"/>
        <end position="2835"/>
    </location>
</feature>
<dbReference type="InterPro" id="IPR058921">
    <property type="entry name" value="PAP/OAS1-rel"/>
</dbReference>
<dbReference type="Pfam" id="PF26180">
    <property type="entry name" value="PAP-OAS1"/>
    <property type="match status" value="2"/>
</dbReference>
<feature type="compositionally biased region" description="Low complexity" evidence="1">
    <location>
        <begin position="3437"/>
        <end position="3449"/>
    </location>
</feature>
<reference evidence="3" key="2">
    <citation type="submission" date="2011-03" db="EMBL/GenBank/DDBJ databases">
        <title>Comparative genomics and transcriptomics of Neospora caninum and Toxoplasma gondii.</title>
        <authorList>
            <person name="Reid A.J."/>
            <person name="Sohal A."/>
            <person name="Harris D."/>
            <person name="Quail M."/>
            <person name="Sanders M."/>
            <person name="Berriman M."/>
            <person name="Wastling J.M."/>
            <person name="Pain A."/>
        </authorList>
    </citation>
    <scope>NUCLEOTIDE SEQUENCE</scope>
    <source>
        <strain evidence="3">Liverpool</strain>
    </source>
</reference>
<dbReference type="PANTHER" id="PTHR45979:SF30">
    <property type="entry name" value="NUCLEOTIDYLTRANSFERASE"/>
    <property type="match status" value="1"/>
</dbReference>
<feature type="compositionally biased region" description="Low complexity" evidence="1">
    <location>
        <begin position="862"/>
        <end position="877"/>
    </location>
</feature>
<feature type="compositionally biased region" description="Basic and acidic residues" evidence="1">
    <location>
        <begin position="2724"/>
        <end position="2745"/>
    </location>
</feature>
<feature type="region of interest" description="Disordered" evidence="1">
    <location>
        <begin position="1899"/>
        <end position="2009"/>
    </location>
</feature>